<evidence type="ECO:0000313" key="2">
    <source>
        <dbReference type="EMBL" id="ETN46784.1"/>
    </source>
</evidence>
<dbReference type="GeneID" id="19968312"/>
<feature type="region of interest" description="Disordered" evidence="1">
    <location>
        <begin position="25"/>
        <end position="75"/>
    </location>
</feature>
<proteinExistence type="predicted"/>
<reference evidence="2 3" key="1">
    <citation type="submission" date="2013-03" db="EMBL/GenBank/DDBJ databases">
        <title>The Genome Sequence of Phialophora europaea CBS 101466.</title>
        <authorList>
            <consortium name="The Broad Institute Genomics Platform"/>
            <person name="Cuomo C."/>
            <person name="de Hoog S."/>
            <person name="Gorbushina A."/>
            <person name="Walker B."/>
            <person name="Young S.K."/>
            <person name="Zeng Q."/>
            <person name="Gargeya S."/>
            <person name="Fitzgerald M."/>
            <person name="Haas B."/>
            <person name="Abouelleil A."/>
            <person name="Allen A.W."/>
            <person name="Alvarado L."/>
            <person name="Arachchi H.M."/>
            <person name="Berlin A.M."/>
            <person name="Chapman S.B."/>
            <person name="Gainer-Dewar J."/>
            <person name="Goldberg J."/>
            <person name="Griggs A."/>
            <person name="Gujja S."/>
            <person name="Hansen M."/>
            <person name="Howarth C."/>
            <person name="Imamovic A."/>
            <person name="Ireland A."/>
            <person name="Larimer J."/>
            <person name="McCowan C."/>
            <person name="Murphy C."/>
            <person name="Pearson M."/>
            <person name="Poon T.W."/>
            <person name="Priest M."/>
            <person name="Roberts A."/>
            <person name="Saif S."/>
            <person name="Shea T."/>
            <person name="Sisk P."/>
            <person name="Sykes S."/>
            <person name="Wortman J."/>
            <person name="Nusbaum C."/>
            <person name="Birren B."/>
        </authorList>
    </citation>
    <scope>NUCLEOTIDE SEQUENCE [LARGE SCALE GENOMIC DNA]</scope>
    <source>
        <strain evidence="2 3">CBS 101466</strain>
    </source>
</reference>
<dbReference type="eggNOG" id="ENOG502T51U">
    <property type="taxonomic scope" value="Eukaryota"/>
</dbReference>
<dbReference type="RefSeq" id="XP_008711496.1">
    <property type="nucleotide sequence ID" value="XM_008713274.1"/>
</dbReference>
<name>W2SFW1_CYPE1</name>
<organism evidence="2 3">
    <name type="scientific">Cyphellophora europaea (strain CBS 101466)</name>
    <name type="common">Phialophora europaea</name>
    <dbReference type="NCBI Taxonomy" id="1220924"/>
    <lineage>
        <taxon>Eukaryota</taxon>
        <taxon>Fungi</taxon>
        <taxon>Dikarya</taxon>
        <taxon>Ascomycota</taxon>
        <taxon>Pezizomycotina</taxon>
        <taxon>Eurotiomycetes</taxon>
        <taxon>Chaetothyriomycetidae</taxon>
        <taxon>Chaetothyriales</taxon>
        <taxon>Cyphellophoraceae</taxon>
        <taxon>Cyphellophora</taxon>
    </lineage>
</organism>
<evidence type="ECO:0008006" key="4">
    <source>
        <dbReference type="Google" id="ProtNLM"/>
    </source>
</evidence>
<dbReference type="Proteomes" id="UP000030752">
    <property type="component" value="Unassembled WGS sequence"/>
</dbReference>
<dbReference type="InParanoid" id="W2SFW1"/>
<dbReference type="AlphaFoldDB" id="W2SFW1"/>
<sequence>MQFSFVNVTGPKKTRREAHLELAEIRSHNTRLIHQRRRKQTQETRSVSRGKAQSTYSAQSPRTTTSPEAEPRSPEPAEGLIALQQIPASKHDPLQHLSGSSDPFDAFGNIQVTPEMNSLLGFMRHEYLPCIFITPMALKLCGQKSYTSQMIEQELVPGAPLIKREFYRAMVNPKNAPGWIASRIPIVFSMLPQSSCEQFENVAAQVRLQSFKQLREDLALQEQTGTSDISLVIQIVHMFKSGLMENQPDSARVHAWALRRIGDIVSDDPYLALDLFCTLMYTDADYAISNMRYTLLDYDHWLNQQLEPYWQRIEVALPDIGNAYEEVDESVGFPKVRGALVRLRRTLAIANMGIDMTVQENQARVVYIYRWAANRTHHDSAQLNDHYHNMMASIPTADPEEETTRHGEAALTLATLYCIRKYMHTAIYRGVDIRDVSHVIIPRLRDAIAKTLLTASLPQPWQYQKALFWALYCGAHYEESLRRGLAKPCDPPTDGWFGQMLVTVATQMNVLRWNDAQEHLEKIVYSDLLAPTGAEWFEQLMTPVVPSELVQGRRIDLSWQEPYTVRRKAGE</sequence>
<feature type="compositionally biased region" description="Polar residues" evidence="1">
    <location>
        <begin position="43"/>
        <end position="65"/>
    </location>
</feature>
<accession>W2SFW1</accession>
<protein>
    <recommendedName>
        <fullName evidence="4">Tachykinin family protein</fullName>
    </recommendedName>
</protein>
<evidence type="ECO:0000256" key="1">
    <source>
        <dbReference type="SAM" id="MobiDB-lite"/>
    </source>
</evidence>
<dbReference type="HOGENOM" id="CLU_025452_1_0_1"/>
<dbReference type="OrthoDB" id="4127142at2759"/>
<dbReference type="VEuPathDB" id="FungiDB:HMPREF1541_00973"/>
<dbReference type="EMBL" id="KB822711">
    <property type="protein sequence ID" value="ETN46784.1"/>
    <property type="molecule type" value="Genomic_DNA"/>
</dbReference>
<evidence type="ECO:0000313" key="3">
    <source>
        <dbReference type="Proteomes" id="UP000030752"/>
    </source>
</evidence>
<gene>
    <name evidence="2" type="ORF">HMPREF1541_00973</name>
</gene>
<feature type="compositionally biased region" description="Basic residues" evidence="1">
    <location>
        <begin position="28"/>
        <end position="39"/>
    </location>
</feature>
<keyword evidence="3" id="KW-1185">Reference proteome</keyword>